<reference evidence="2 3" key="1">
    <citation type="submission" date="2019-05" db="EMBL/GenBank/DDBJ databases">
        <title>Emergence of the Ug99 lineage of the wheat stem rust pathogen through somatic hybridization.</title>
        <authorList>
            <person name="Li F."/>
            <person name="Upadhyaya N.M."/>
            <person name="Sperschneider J."/>
            <person name="Matny O."/>
            <person name="Nguyen-Phuc H."/>
            <person name="Mago R."/>
            <person name="Raley C."/>
            <person name="Miller M.E."/>
            <person name="Silverstein K.A.T."/>
            <person name="Henningsen E."/>
            <person name="Hirsch C.D."/>
            <person name="Visser B."/>
            <person name="Pretorius Z.A."/>
            <person name="Steffenson B.J."/>
            <person name="Schwessinger B."/>
            <person name="Dodds P.N."/>
            <person name="Figueroa M."/>
        </authorList>
    </citation>
    <scope>NUCLEOTIDE SEQUENCE [LARGE SCALE GENOMIC DNA]</scope>
    <source>
        <strain evidence="2 3">Ug99</strain>
    </source>
</reference>
<accession>A0A5B0R6X7</accession>
<organism evidence="2 3">
    <name type="scientific">Puccinia graminis f. sp. tritici</name>
    <dbReference type="NCBI Taxonomy" id="56615"/>
    <lineage>
        <taxon>Eukaryota</taxon>
        <taxon>Fungi</taxon>
        <taxon>Dikarya</taxon>
        <taxon>Basidiomycota</taxon>
        <taxon>Pucciniomycotina</taxon>
        <taxon>Pucciniomycetes</taxon>
        <taxon>Pucciniales</taxon>
        <taxon>Pucciniaceae</taxon>
        <taxon>Puccinia</taxon>
    </lineage>
</organism>
<dbReference type="AlphaFoldDB" id="A0A5B0R6X7"/>
<gene>
    <name evidence="2" type="ORF">PGTUg99_013801</name>
</gene>
<evidence type="ECO:0000313" key="3">
    <source>
        <dbReference type="Proteomes" id="UP000325313"/>
    </source>
</evidence>
<dbReference type="EMBL" id="VDEP01000239">
    <property type="protein sequence ID" value="KAA1121108.1"/>
    <property type="molecule type" value="Genomic_DNA"/>
</dbReference>
<evidence type="ECO:0000256" key="1">
    <source>
        <dbReference type="SAM" id="MobiDB-lite"/>
    </source>
</evidence>
<protein>
    <submittedName>
        <fullName evidence="2">Uncharacterized protein</fullName>
    </submittedName>
</protein>
<feature type="region of interest" description="Disordered" evidence="1">
    <location>
        <begin position="1"/>
        <end position="35"/>
    </location>
</feature>
<dbReference type="Proteomes" id="UP000325313">
    <property type="component" value="Unassembled WGS sequence"/>
</dbReference>
<name>A0A5B0R6X7_PUCGR</name>
<feature type="region of interest" description="Disordered" evidence="1">
    <location>
        <begin position="52"/>
        <end position="74"/>
    </location>
</feature>
<comment type="caution">
    <text evidence="2">The sequence shown here is derived from an EMBL/GenBank/DDBJ whole genome shotgun (WGS) entry which is preliminary data.</text>
</comment>
<proteinExistence type="predicted"/>
<feature type="compositionally biased region" description="Polar residues" evidence="1">
    <location>
        <begin position="56"/>
        <end position="68"/>
    </location>
</feature>
<sequence length="170" mass="18948">MAGAASHSVAEDITHAQTAPITGGVEESPHRENVGTEHSIHPLEAQAFEVEPEGNQKFSPAHTSQTPENHCAKKQKLSPTNDITGLLKPLTLQELFEIIAGEAQGEEKLRPFIEELEEYTRLEKSIAFSQPWLTTSYLKFERNIKIMMKIKFAEMVVQQLLIGAVVLDSR</sequence>
<evidence type="ECO:0000313" key="2">
    <source>
        <dbReference type="EMBL" id="KAA1121108.1"/>
    </source>
</evidence>